<dbReference type="GO" id="GO:0000139">
    <property type="term" value="C:Golgi membrane"/>
    <property type="evidence" value="ECO:0007669"/>
    <property type="project" value="UniProtKB-SubCell"/>
</dbReference>
<keyword evidence="5 9" id="KW-1133">Transmembrane helix</keyword>
<keyword evidence="9" id="KW-0256">Endoplasmic reticulum</keyword>
<feature type="transmembrane region" description="Helical" evidence="9">
    <location>
        <begin position="308"/>
        <end position="328"/>
    </location>
</feature>
<dbReference type="EMBL" id="WIUZ02000006">
    <property type="protein sequence ID" value="KAF9786492.1"/>
    <property type="molecule type" value="Genomic_DNA"/>
</dbReference>
<dbReference type="Proteomes" id="UP000736335">
    <property type="component" value="Unassembled WGS sequence"/>
</dbReference>
<evidence type="ECO:0000313" key="11">
    <source>
        <dbReference type="Proteomes" id="UP000736335"/>
    </source>
</evidence>
<keyword evidence="11" id="KW-1185">Reference proteome</keyword>
<keyword evidence="3 9" id="KW-0762">Sugar transport</keyword>
<keyword evidence="2 9" id="KW-0813">Transport</keyword>
<dbReference type="AlphaFoldDB" id="A0A9P6HGW8"/>
<name>A0A9P6HGW8_9AGAM</name>
<keyword evidence="6 9" id="KW-0333">Golgi apparatus</keyword>
<dbReference type="GO" id="GO:0030659">
    <property type="term" value="C:cytoplasmic vesicle membrane"/>
    <property type="evidence" value="ECO:0007669"/>
    <property type="project" value="UniProtKB-SubCell"/>
</dbReference>
<feature type="transmembrane region" description="Helical" evidence="9">
    <location>
        <begin position="139"/>
        <end position="162"/>
    </location>
</feature>
<feature type="transmembrane region" description="Helical" evidence="9">
    <location>
        <begin position="197"/>
        <end position="216"/>
    </location>
</feature>
<feature type="transmembrane region" description="Helical" evidence="9">
    <location>
        <begin position="228"/>
        <end position="247"/>
    </location>
</feature>
<dbReference type="GO" id="GO:0005789">
    <property type="term" value="C:endoplasmic reticulum membrane"/>
    <property type="evidence" value="ECO:0007669"/>
    <property type="project" value="UniProtKB-SubCell"/>
</dbReference>
<evidence type="ECO:0000256" key="3">
    <source>
        <dbReference type="ARBA" id="ARBA00022597"/>
    </source>
</evidence>
<comment type="caution">
    <text evidence="10">The sequence shown here is derived from an EMBL/GenBank/DDBJ whole genome shotgun (WGS) entry which is preliminary data.</text>
</comment>
<sequence length="452" mass="49264">MSPIRARSQTRVGVGAPDLFIVHNLRTFFTPTARRFARFPGYPRGIAKRLTSFTTPSLSPRHGFHLILRLMSHNSLKDRSSHSDERDVVEIKKALATSGADKELAASPAAVLPIACYCLASILMTLVNKFVVSGQNFSMNFLLLCIQSSVCCACVAIVKRLGIISFRDFDVQDAKQWFPISFLLVSVIYTGSKSLQYLSIPVYTIFKNLTIILIAYGEVLWFGGRVTGLTLVSFFFMVLSSIIAAMADVSTTGDLEGADSVLIDLPQVTNVVRNLDVGYVWMMLNCATSAAYVLAMRKRIKSTGFADWDTMFYNNLLSIPVLAVFSIIVEDWSSDNLARNFPPETRNLLLFAISFSGAAAVGISYTTAWCVRVTSSTTYSMVGALNKLPIAASGMIFFGDPVTMGSVSAVAIGFFAGTVYAVAKNNQKKSESARAQADAILPLTSTTLTRNP</sequence>
<evidence type="ECO:0000256" key="6">
    <source>
        <dbReference type="ARBA" id="ARBA00023034"/>
    </source>
</evidence>
<dbReference type="InterPro" id="IPR050186">
    <property type="entry name" value="TPT_transporter"/>
</dbReference>
<protein>
    <recommendedName>
        <fullName evidence="9">GDP-mannose transporter</fullName>
        <shortName evidence="9">GMT</shortName>
    </recommendedName>
</protein>
<evidence type="ECO:0000256" key="4">
    <source>
        <dbReference type="ARBA" id="ARBA00022692"/>
    </source>
</evidence>
<comment type="similarity">
    <text evidence="9">Belongs to the TPT transporter family. SLC35D subfamily.</text>
</comment>
<comment type="subcellular location">
    <subcellularLocation>
        <location evidence="1 9">Cytoplasmic vesicle membrane</location>
        <topology evidence="1 9">Multi-pass membrane protein</topology>
    </subcellularLocation>
    <subcellularLocation>
        <location evidence="9">Golgi apparatus membrane</location>
        <topology evidence="9">Multi-pass membrane protein</topology>
    </subcellularLocation>
    <subcellularLocation>
        <location evidence="9">Endoplasmic reticulum membrane</location>
        <topology evidence="9">Multi-pass membrane protein</topology>
    </subcellularLocation>
</comment>
<reference evidence="10" key="1">
    <citation type="journal article" date="2020" name="Nat. Commun.">
        <title>Large-scale genome sequencing of mycorrhizal fungi provides insights into the early evolution of symbiotic traits.</title>
        <authorList>
            <person name="Miyauchi S."/>
            <person name="Kiss E."/>
            <person name="Kuo A."/>
            <person name="Drula E."/>
            <person name="Kohler A."/>
            <person name="Sanchez-Garcia M."/>
            <person name="Morin E."/>
            <person name="Andreopoulos B."/>
            <person name="Barry K.W."/>
            <person name="Bonito G."/>
            <person name="Buee M."/>
            <person name="Carver A."/>
            <person name="Chen C."/>
            <person name="Cichocki N."/>
            <person name="Clum A."/>
            <person name="Culley D."/>
            <person name="Crous P.W."/>
            <person name="Fauchery L."/>
            <person name="Girlanda M."/>
            <person name="Hayes R.D."/>
            <person name="Keri Z."/>
            <person name="LaButti K."/>
            <person name="Lipzen A."/>
            <person name="Lombard V."/>
            <person name="Magnuson J."/>
            <person name="Maillard F."/>
            <person name="Murat C."/>
            <person name="Nolan M."/>
            <person name="Ohm R.A."/>
            <person name="Pangilinan J."/>
            <person name="Pereira M.F."/>
            <person name="Perotto S."/>
            <person name="Peter M."/>
            <person name="Pfister S."/>
            <person name="Riley R."/>
            <person name="Sitrit Y."/>
            <person name="Stielow J.B."/>
            <person name="Szollosi G."/>
            <person name="Zifcakova L."/>
            <person name="Stursova M."/>
            <person name="Spatafora J.W."/>
            <person name="Tedersoo L."/>
            <person name="Vaario L.M."/>
            <person name="Yamada A."/>
            <person name="Yan M."/>
            <person name="Wang P."/>
            <person name="Xu J."/>
            <person name="Bruns T."/>
            <person name="Baldrian P."/>
            <person name="Vilgalys R."/>
            <person name="Dunand C."/>
            <person name="Henrissat B."/>
            <person name="Grigoriev I.V."/>
            <person name="Hibbett D."/>
            <person name="Nagy L.G."/>
            <person name="Martin F.M."/>
        </authorList>
    </citation>
    <scope>NUCLEOTIDE SEQUENCE</scope>
    <source>
        <strain evidence="10">UH-Tt-Lm1</strain>
    </source>
</reference>
<comment type="function">
    <text evidence="9">Involved in the import of GDP-mannose from the cytoplasm into the Golgi lumen.</text>
</comment>
<dbReference type="NCBIfam" id="TIGR00803">
    <property type="entry name" value="nst"/>
    <property type="match status" value="1"/>
</dbReference>
<evidence type="ECO:0000313" key="10">
    <source>
        <dbReference type="EMBL" id="KAF9786492.1"/>
    </source>
</evidence>
<dbReference type="GO" id="GO:0055085">
    <property type="term" value="P:transmembrane transport"/>
    <property type="evidence" value="ECO:0007669"/>
    <property type="project" value="InterPro"/>
</dbReference>
<dbReference type="PANTHER" id="PTHR11132">
    <property type="entry name" value="SOLUTE CARRIER FAMILY 35"/>
    <property type="match status" value="1"/>
</dbReference>
<accession>A0A9P6HGW8</accession>
<feature type="transmembrane region" description="Helical" evidence="9">
    <location>
        <begin position="278"/>
        <end position="296"/>
    </location>
</feature>
<reference evidence="10" key="2">
    <citation type="submission" date="2020-11" db="EMBL/GenBank/DDBJ databases">
        <authorList>
            <consortium name="DOE Joint Genome Institute"/>
            <person name="Kuo A."/>
            <person name="Miyauchi S."/>
            <person name="Kiss E."/>
            <person name="Drula E."/>
            <person name="Kohler A."/>
            <person name="Sanchez-Garcia M."/>
            <person name="Andreopoulos B."/>
            <person name="Barry K.W."/>
            <person name="Bonito G."/>
            <person name="Buee M."/>
            <person name="Carver A."/>
            <person name="Chen C."/>
            <person name="Cichocki N."/>
            <person name="Clum A."/>
            <person name="Culley D."/>
            <person name="Crous P.W."/>
            <person name="Fauchery L."/>
            <person name="Girlanda M."/>
            <person name="Hayes R."/>
            <person name="Keri Z."/>
            <person name="Labutti K."/>
            <person name="Lipzen A."/>
            <person name="Lombard V."/>
            <person name="Magnuson J."/>
            <person name="Maillard F."/>
            <person name="Morin E."/>
            <person name="Murat C."/>
            <person name="Nolan M."/>
            <person name="Ohm R."/>
            <person name="Pangilinan J."/>
            <person name="Pereira M."/>
            <person name="Perotto S."/>
            <person name="Peter M."/>
            <person name="Riley R."/>
            <person name="Sitrit Y."/>
            <person name="Stielow B."/>
            <person name="Szollosi G."/>
            <person name="Zifcakova L."/>
            <person name="Stursova M."/>
            <person name="Spatafora J.W."/>
            <person name="Tedersoo L."/>
            <person name="Vaario L.-M."/>
            <person name="Yamada A."/>
            <person name="Yan M."/>
            <person name="Wang P."/>
            <person name="Xu J."/>
            <person name="Bruns T."/>
            <person name="Baldrian P."/>
            <person name="Vilgalys R."/>
            <person name="Henrissat B."/>
            <person name="Grigoriev I.V."/>
            <person name="Hibbett D."/>
            <person name="Nagy L.G."/>
            <person name="Martin F.M."/>
        </authorList>
    </citation>
    <scope>NUCLEOTIDE SEQUENCE</scope>
    <source>
        <strain evidence="10">UH-Tt-Lm1</strain>
    </source>
</reference>
<evidence type="ECO:0000256" key="2">
    <source>
        <dbReference type="ARBA" id="ARBA00022448"/>
    </source>
</evidence>
<dbReference type="InterPro" id="IPR013657">
    <property type="entry name" value="SCL35B1-4/HUT1"/>
</dbReference>
<dbReference type="OrthoDB" id="417037at2759"/>
<keyword evidence="4 9" id="KW-0812">Transmembrane</keyword>
<comment type="subunit">
    <text evidence="9">Homooligomer.</text>
</comment>
<dbReference type="Pfam" id="PF08449">
    <property type="entry name" value="UAA"/>
    <property type="match status" value="1"/>
</dbReference>
<organism evidence="10 11">
    <name type="scientific">Thelephora terrestris</name>
    <dbReference type="NCBI Taxonomy" id="56493"/>
    <lineage>
        <taxon>Eukaryota</taxon>
        <taxon>Fungi</taxon>
        <taxon>Dikarya</taxon>
        <taxon>Basidiomycota</taxon>
        <taxon>Agaricomycotina</taxon>
        <taxon>Agaricomycetes</taxon>
        <taxon>Thelephorales</taxon>
        <taxon>Thelephoraceae</taxon>
        <taxon>Thelephora</taxon>
    </lineage>
</organism>
<proteinExistence type="inferred from homology"/>
<evidence type="ECO:0000256" key="9">
    <source>
        <dbReference type="RuleBase" id="RU367097"/>
    </source>
</evidence>
<feature type="transmembrane region" description="Helical" evidence="9">
    <location>
        <begin position="109"/>
        <end position="127"/>
    </location>
</feature>
<evidence type="ECO:0000256" key="5">
    <source>
        <dbReference type="ARBA" id="ARBA00022989"/>
    </source>
</evidence>
<feature type="transmembrane region" description="Helical" evidence="9">
    <location>
        <begin position="404"/>
        <end position="423"/>
    </location>
</feature>
<dbReference type="InterPro" id="IPR037185">
    <property type="entry name" value="EmrE-like"/>
</dbReference>
<gene>
    <name evidence="10" type="ORF">BJ322DRAFT_1059923</name>
</gene>
<evidence type="ECO:0000256" key="8">
    <source>
        <dbReference type="ARBA" id="ARBA00023329"/>
    </source>
</evidence>
<keyword evidence="8 9" id="KW-0968">Cytoplasmic vesicle</keyword>
<keyword evidence="7 9" id="KW-0472">Membrane</keyword>
<dbReference type="SUPFAM" id="SSF103481">
    <property type="entry name" value="Multidrug resistance efflux transporter EmrE"/>
    <property type="match status" value="1"/>
</dbReference>
<feature type="transmembrane region" description="Helical" evidence="9">
    <location>
        <begin position="348"/>
        <end position="371"/>
    </location>
</feature>
<evidence type="ECO:0000256" key="1">
    <source>
        <dbReference type="ARBA" id="ARBA00004439"/>
    </source>
</evidence>
<evidence type="ECO:0000256" key="7">
    <source>
        <dbReference type="ARBA" id="ARBA00023136"/>
    </source>
</evidence>